<evidence type="ECO:0000313" key="4">
    <source>
        <dbReference type="EMBL" id="MBF4807762.1"/>
    </source>
</evidence>
<dbReference type="InterPro" id="IPR042229">
    <property type="entry name" value="Listeria/Bacterioides_rpt_sf"/>
</dbReference>
<keyword evidence="3" id="KW-0812">Transmembrane</keyword>
<evidence type="ECO:0000256" key="2">
    <source>
        <dbReference type="SAM" id="MobiDB-lite"/>
    </source>
</evidence>
<comment type="subcellular location">
    <subcellularLocation>
        <location evidence="1">Cell envelope</location>
    </subcellularLocation>
</comment>
<dbReference type="EMBL" id="JABZGW010000124">
    <property type="protein sequence ID" value="MBF4807762.1"/>
    <property type="molecule type" value="Genomic_DNA"/>
</dbReference>
<dbReference type="GO" id="GO:0030313">
    <property type="term" value="C:cell envelope"/>
    <property type="evidence" value="ECO:0007669"/>
    <property type="project" value="UniProtKB-SubCell"/>
</dbReference>
<dbReference type="Proteomes" id="UP000698335">
    <property type="component" value="Unassembled WGS sequence"/>
</dbReference>
<dbReference type="Pfam" id="PF09479">
    <property type="entry name" value="Flg_new"/>
    <property type="match status" value="4"/>
</dbReference>
<accession>A0A930W1Q8</accession>
<protein>
    <submittedName>
        <fullName evidence="4">InlB B-repeat-containing protein</fullName>
    </submittedName>
</protein>
<proteinExistence type="predicted"/>
<evidence type="ECO:0000313" key="5">
    <source>
        <dbReference type="Proteomes" id="UP000698335"/>
    </source>
</evidence>
<comment type="caution">
    <text evidence="4">The sequence shown here is derived from an EMBL/GenBank/DDBJ whole genome shotgun (WGS) entry which is preliminary data.</text>
</comment>
<evidence type="ECO:0000256" key="3">
    <source>
        <dbReference type="SAM" id="Phobius"/>
    </source>
</evidence>
<organism evidence="4 5">
    <name type="scientific">Lancefieldella rimae</name>
    <dbReference type="NCBI Taxonomy" id="1383"/>
    <lineage>
        <taxon>Bacteria</taxon>
        <taxon>Bacillati</taxon>
        <taxon>Actinomycetota</taxon>
        <taxon>Coriobacteriia</taxon>
        <taxon>Coriobacteriales</taxon>
        <taxon>Atopobiaceae</taxon>
        <taxon>Lancefieldella</taxon>
    </lineage>
</organism>
<dbReference type="Gene3D" id="2.60.40.4270">
    <property type="entry name" value="Listeria-Bacteroides repeat domain"/>
    <property type="match status" value="4"/>
</dbReference>
<gene>
    <name evidence="4" type="ORF">HXK26_03605</name>
</gene>
<keyword evidence="3" id="KW-1133">Transmembrane helix</keyword>
<sequence>MSPTTSNNSNEKQTLAQATWSAATSDGTSVTVSGNLPQGGKVSAALASASIAGEKTVLAYDITIYDANGTKWEPNGSAIAVTISSPRMPSGSVSVWHVPDGSSAEKVVDTKANTNSVSFQATGFSVYAVTVPNTHFTQTYRFHVKDASGTDTVVSEQKLSDAEKLTQPATPSGNGTFSGWTTSSGQVFNGFGKTAQELNGGAALDATTEATPIDLYASFDATGRHIVYFMSASEPASVLDSQVYADGTAIRGENVLPLVNTGNPEIQAIGWSRTKGATTPDASLGTVNGNDVYLWPVLREGHSITFDSAGGSIVATEYVDRGSVTTEPTAPTKTGYTFAGWKTEDGSSFTFGSELPKSIRLTATWTPNANTSYQVNYWIQKATDPYNAADADKTYAFYTVRKYTAATDSTVTTATSDIASGITTINSRFQNHLKLNSTRSDSSAVVAADGTTVFNVYLDRDVMRANFYNSQADFNNEPDKTSVENYSGNAAHTYLGLYNSKYTAPDPGEGYRWNDNHVWYSLNPSEFYSDYETSNRLNYFRYKVTLGNKYAVFFENADGDGYTTESPSWFSGPSGGRFNFWDEPGKYYHVKYGYYRPTGDPKDPSQLNLDTDITTWFDISKKEGPAVYGDGKITFNPLPKEYLVMVKNRVSYTLTLAHASTAVTPQTTISTEQRKYAASLADIASSTPTRPSGLPSYYQFAGWYRNADLTLPVTADTKMPATNTTLYAKWTPAPVKVTYVYNNGDANKTVSIKAGDRAEEPTGITRDGYVLAAWLREDGRTYTFDSPVTEDITLTAKWVPVSGTHRVIYDLAGGSGAVTDDTLYAEGSNTHVKDASGVTPPSGSGGFVCWKDANGVRYYPGDVVKIGSGDTTLTAVWANSNAVRIAYDLNYDGAPAPTFSEYAPSNSKFTIDRPDPTRSGYRFLGWSTSKTGGNLLHQGDVVVADTIEAEGNVLYAQWERIPSTEPNEPAAKTAKGDSNHLPNTGDHNVLLASASIAATGFLLLFSSALHRRRETRARM</sequence>
<feature type="transmembrane region" description="Helical" evidence="3">
    <location>
        <begin position="989"/>
        <end position="1009"/>
    </location>
</feature>
<dbReference type="InterPro" id="IPR013378">
    <property type="entry name" value="InlB-like_B-rpt"/>
</dbReference>
<name>A0A930W1Q8_9ACTN</name>
<dbReference type="AlphaFoldDB" id="A0A930W1Q8"/>
<dbReference type="NCBIfam" id="TIGR02543">
    <property type="entry name" value="List_Bact_rpt"/>
    <property type="match status" value="2"/>
</dbReference>
<evidence type="ECO:0000256" key="1">
    <source>
        <dbReference type="ARBA" id="ARBA00004196"/>
    </source>
</evidence>
<keyword evidence="3" id="KW-0472">Membrane</keyword>
<feature type="region of interest" description="Disordered" evidence="2">
    <location>
        <begin position="1"/>
        <end position="21"/>
    </location>
</feature>
<reference evidence="4" key="1">
    <citation type="submission" date="2020-04" db="EMBL/GenBank/DDBJ databases">
        <title>Deep metagenomics examines the oral microbiome during advanced dental caries in children, revealing novel taxa and co-occurrences with host molecules.</title>
        <authorList>
            <person name="Baker J.L."/>
            <person name="Morton J.T."/>
            <person name="Dinis M."/>
            <person name="Alvarez R."/>
            <person name="Tran N.C."/>
            <person name="Knight R."/>
            <person name="Edlund A."/>
        </authorList>
    </citation>
    <scope>NUCLEOTIDE SEQUENCE</scope>
    <source>
        <strain evidence="4">JCVI_38_bin.5</strain>
    </source>
</reference>